<reference evidence="1" key="1">
    <citation type="submission" date="2020-08" db="EMBL/GenBank/DDBJ databases">
        <title>Multicomponent nature underlies the extraordinary mechanical properties of spider dragline silk.</title>
        <authorList>
            <person name="Kono N."/>
            <person name="Nakamura H."/>
            <person name="Mori M."/>
            <person name="Yoshida Y."/>
            <person name="Ohtoshi R."/>
            <person name="Malay A.D."/>
            <person name="Moran D.A.P."/>
            <person name="Tomita M."/>
            <person name="Numata K."/>
            <person name="Arakawa K."/>
        </authorList>
    </citation>
    <scope>NUCLEOTIDE SEQUENCE</scope>
</reference>
<organism evidence="1 2">
    <name type="scientific">Nephila pilipes</name>
    <name type="common">Giant wood spider</name>
    <name type="synonym">Nephila maculata</name>
    <dbReference type="NCBI Taxonomy" id="299642"/>
    <lineage>
        <taxon>Eukaryota</taxon>
        <taxon>Metazoa</taxon>
        <taxon>Ecdysozoa</taxon>
        <taxon>Arthropoda</taxon>
        <taxon>Chelicerata</taxon>
        <taxon>Arachnida</taxon>
        <taxon>Araneae</taxon>
        <taxon>Araneomorphae</taxon>
        <taxon>Entelegynae</taxon>
        <taxon>Araneoidea</taxon>
        <taxon>Nephilidae</taxon>
        <taxon>Nephila</taxon>
    </lineage>
</organism>
<gene>
    <name evidence="1" type="ORF">NPIL_638091</name>
</gene>
<sequence length="109" mass="12480">MNRNTLAYVYLAYVSGVLNPWGVDFRIRDGGHDSRKTLPRTVKLCRTSHNCREYHHEGKPKLPMHAPRKNTRSSSSVLFEVGIGLRLLGIVCVKSKTQTLEQRKKILTF</sequence>
<proteinExistence type="predicted"/>
<accession>A0A8X6TTB8</accession>
<dbReference type="Proteomes" id="UP000887013">
    <property type="component" value="Unassembled WGS sequence"/>
</dbReference>
<dbReference type="EMBL" id="BMAW01064954">
    <property type="protein sequence ID" value="GFT47999.1"/>
    <property type="molecule type" value="Genomic_DNA"/>
</dbReference>
<evidence type="ECO:0000313" key="2">
    <source>
        <dbReference type="Proteomes" id="UP000887013"/>
    </source>
</evidence>
<keyword evidence="2" id="KW-1185">Reference proteome</keyword>
<protein>
    <submittedName>
        <fullName evidence="1">Uncharacterized protein</fullName>
    </submittedName>
</protein>
<name>A0A8X6TTB8_NEPPI</name>
<comment type="caution">
    <text evidence="1">The sequence shown here is derived from an EMBL/GenBank/DDBJ whole genome shotgun (WGS) entry which is preliminary data.</text>
</comment>
<dbReference type="AlphaFoldDB" id="A0A8X6TTB8"/>
<evidence type="ECO:0000313" key="1">
    <source>
        <dbReference type="EMBL" id="GFT47999.1"/>
    </source>
</evidence>